<dbReference type="KEGG" id="sfer:NCTC12278_00434"/>
<reference evidence="5 6" key="1">
    <citation type="submission" date="2018-06" db="EMBL/GenBank/DDBJ databases">
        <authorList>
            <consortium name="Pathogen Informatics"/>
            <person name="Doyle S."/>
        </authorList>
    </citation>
    <scope>NUCLEOTIDE SEQUENCE [LARGE SCALE GENOMIC DNA]</scope>
    <source>
        <strain evidence="5 6">NCTC12278</strain>
    </source>
</reference>
<evidence type="ECO:0000256" key="2">
    <source>
        <dbReference type="SAM" id="MobiDB-lite"/>
    </source>
</evidence>
<keyword evidence="1" id="KW-0812">Transmembrane</keyword>
<keyword evidence="6" id="KW-1185">Reference proteome</keyword>
<dbReference type="InterPro" id="IPR030858">
    <property type="entry name" value="MapZ"/>
</dbReference>
<dbReference type="Proteomes" id="UP000249495">
    <property type="component" value="Chromosome 1"/>
</dbReference>
<accession>A0A2X3VDS3</accession>
<comment type="similarity">
    <text evidence="1">Belongs to the MapZ family.</text>
</comment>
<keyword evidence="1" id="KW-1133">Transmembrane helix</keyword>
<comment type="function">
    <text evidence="1">Early cell division protein that marks the future cell division site and supports proper FtsZ ring positioning.</text>
</comment>
<keyword evidence="1" id="KW-0132">Cell division</keyword>
<dbReference type="InterPro" id="IPR040532">
    <property type="entry name" value="MapZ_C2"/>
</dbReference>
<dbReference type="OrthoDB" id="2199073at2"/>
<evidence type="ECO:0000259" key="4">
    <source>
        <dbReference type="Pfam" id="PF18708"/>
    </source>
</evidence>
<evidence type="ECO:0000313" key="5">
    <source>
        <dbReference type="EMBL" id="SQF39580.1"/>
    </source>
</evidence>
<evidence type="ECO:0000256" key="1">
    <source>
        <dbReference type="HAMAP-Rule" id="MF_01941"/>
    </source>
</evidence>
<dbReference type="STRING" id="1123303.GCA_000372425_01602"/>
<feature type="domain" description="MapZ extracellular" evidence="3">
    <location>
        <begin position="208"/>
        <end position="336"/>
    </location>
</feature>
<dbReference type="EMBL" id="LS483343">
    <property type="protein sequence ID" value="SQF39580.1"/>
    <property type="molecule type" value="Genomic_DNA"/>
</dbReference>
<sequence length="514" mass="55190">MSEEQKSPLETEENLDFKDAKDLTVGEAVRKDSELKAGVTDEDGVLDKYIKQHREEVASQKFDTKTQELDTKALDDFIKKQREELENTGLIESEEKSEPAANQPADLGETIVAPAIEPDSQTESAFEDVVLEPQETQSSLTEAEDSTRPDSEFSRVDYSDFDGELDEEEKRPFYKRKGVILGLLATLVLAIGGLIFGLNRQNSQTTTTTTTTSSSSKTSAKANSQSFKKSYAAFFTDSEKTKLKNSAFANLPSLEKILNKLKNTSYYTNAKKQYDSLKRQIAAINLVNGKFKTNAIVDGEQKTATVKDDANFDDISDDDLNTGNATLDALLKSVVADGRQQLADKAANASSSGAGSSASSDTATSSDSANASSGSSSSQASGSDTSASSSSSANQGSSGSSAAIVGASGYGISSYNPATLQRDRSRVPYNDAMIADSNNPAWTFNPGVLEKIVATSQARGYITGNDYILEKVNIINGNGYYNMFKPDGTYLFSINCKTGYFVGNASGNSDSLDY</sequence>
<comment type="subunit">
    <text evidence="1">Interacts with FtsZ.</text>
</comment>
<feature type="region of interest" description="Disordered" evidence="2">
    <location>
        <begin position="85"/>
        <end position="161"/>
    </location>
</feature>
<dbReference type="AlphaFoldDB" id="A0A2X3VDS3"/>
<feature type="region of interest" description="Disordered" evidence="2">
    <location>
        <begin position="346"/>
        <end position="398"/>
    </location>
</feature>
<gene>
    <name evidence="1" type="primary">mapZ</name>
    <name evidence="5" type="ORF">NCTC12278_00434</name>
</gene>
<keyword evidence="1" id="KW-0472">Membrane</keyword>
<dbReference type="Pfam" id="PF18041">
    <property type="entry name" value="MapZ_EC1"/>
    <property type="match status" value="1"/>
</dbReference>
<feature type="region of interest" description="Disordered" evidence="2">
    <location>
        <begin position="1"/>
        <end position="37"/>
    </location>
</feature>
<dbReference type="RefSeq" id="WP_018030915.1">
    <property type="nucleotide sequence ID" value="NZ_LS483343.1"/>
</dbReference>
<dbReference type="Pfam" id="PF18708">
    <property type="entry name" value="MapZ_C2"/>
    <property type="match status" value="1"/>
</dbReference>
<dbReference type="GO" id="GO:0005886">
    <property type="term" value="C:plasma membrane"/>
    <property type="evidence" value="ECO:0007669"/>
    <property type="project" value="UniProtKB-SubCell"/>
</dbReference>
<organism evidence="5 6">
    <name type="scientific">Streptococcus ferus</name>
    <dbReference type="NCBI Taxonomy" id="1345"/>
    <lineage>
        <taxon>Bacteria</taxon>
        <taxon>Bacillati</taxon>
        <taxon>Bacillota</taxon>
        <taxon>Bacilli</taxon>
        <taxon>Lactobacillales</taxon>
        <taxon>Streptococcaceae</taxon>
        <taxon>Streptococcus</taxon>
    </lineage>
</organism>
<keyword evidence="1" id="KW-1003">Cell membrane</keyword>
<comment type="subcellular location">
    <subcellularLocation>
        <location evidence="1">Cell membrane</location>
        <topology evidence="1">Single-pass membrane protein</topology>
    </subcellularLocation>
    <text evidence="1">In newborn cells, forms a ring positioned at mid-cell. Soon after cell division starts and the cells begin elongating, the ring splits into two rings that, as elongation proceeds, move along and mark the future division sites.</text>
</comment>
<proteinExistence type="inferred from homology"/>
<feature type="transmembrane region" description="Helical" evidence="1">
    <location>
        <begin position="179"/>
        <end position="198"/>
    </location>
</feature>
<evidence type="ECO:0000259" key="3">
    <source>
        <dbReference type="Pfam" id="PF18041"/>
    </source>
</evidence>
<feature type="compositionally biased region" description="Basic and acidic residues" evidence="2">
    <location>
        <begin position="145"/>
        <end position="158"/>
    </location>
</feature>
<dbReference type="HAMAP" id="MF_01941">
    <property type="entry name" value="MapZ"/>
    <property type="match status" value="1"/>
</dbReference>
<evidence type="ECO:0000313" key="6">
    <source>
        <dbReference type="Proteomes" id="UP000249495"/>
    </source>
</evidence>
<feature type="domain" description="MapZ extracellular C-terminal" evidence="4">
    <location>
        <begin position="426"/>
        <end position="504"/>
    </location>
</feature>
<feature type="compositionally biased region" description="Basic and acidic residues" evidence="2">
    <location>
        <begin position="1"/>
        <end position="35"/>
    </location>
</feature>
<name>A0A2X3VDS3_9STRE</name>
<dbReference type="GO" id="GO:0051301">
    <property type="term" value="P:cell division"/>
    <property type="evidence" value="ECO:0007669"/>
    <property type="project" value="UniProtKB-UniRule"/>
</dbReference>
<protein>
    <recommendedName>
        <fullName evidence="1">Mid-cell-anchored protein Z</fullName>
    </recommendedName>
</protein>
<keyword evidence="1" id="KW-0131">Cell cycle</keyword>
<dbReference type="InterPro" id="IPR041295">
    <property type="entry name" value="MapZ_EC1"/>
</dbReference>